<feature type="compositionally biased region" description="Polar residues" evidence="2">
    <location>
        <begin position="1285"/>
        <end position="1302"/>
    </location>
</feature>
<feature type="compositionally biased region" description="Low complexity" evidence="2">
    <location>
        <begin position="2188"/>
        <end position="2200"/>
    </location>
</feature>
<dbReference type="InterPro" id="IPR003152">
    <property type="entry name" value="FATC_dom"/>
</dbReference>
<dbReference type="InterPro" id="IPR003151">
    <property type="entry name" value="PIK-rel_kinase_FAT"/>
</dbReference>
<protein>
    <recommendedName>
        <fullName evidence="8">Non-specific serine/threonine protein kinase</fullName>
    </recommendedName>
</protein>
<feature type="compositionally biased region" description="Low complexity" evidence="2">
    <location>
        <begin position="2868"/>
        <end position="2877"/>
    </location>
</feature>
<feature type="region of interest" description="Disordered" evidence="2">
    <location>
        <begin position="397"/>
        <end position="474"/>
    </location>
</feature>
<feature type="compositionally biased region" description="Basic and acidic residues" evidence="2">
    <location>
        <begin position="2216"/>
        <end position="2229"/>
    </location>
</feature>
<dbReference type="Gene3D" id="1.10.1070.11">
    <property type="entry name" value="Phosphatidylinositol 3-/4-kinase, catalytic domain"/>
    <property type="match status" value="1"/>
</dbReference>
<name>A0ABR2YHE9_9CHLO</name>
<feature type="region of interest" description="Disordered" evidence="2">
    <location>
        <begin position="2780"/>
        <end position="2967"/>
    </location>
</feature>
<evidence type="ECO:0000256" key="1">
    <source>
        <dbReference type="ARBA" id="ARBA00007234"/>
    </source>
</evidence>
<dbReference type="EMBL" id="JALJOT010000011">
    <property type="protein sequence ID" value="KAK9905587.1"/>
    <property type="molecule type" value="Genomic_DNA"/>
</dbReference>
<evidence type="ECO:0000313" key="6">
    <source>
        <dbReference type="EMBL" id="KAK9905587.1"/>
    </source>
</evidence>
<evidence type="ECO:0008006" key="8">
    <source>
        <dbReference type="Google" id="ProtNLM"/>
    </source>
</evidence>
<feature type="region of interest" description="Disordered" evidence="2">
    <location>
        <begin position="2188"/>
        <end position="2266"/>
    </location>
</feature>
<dbReference type="SUPFAM" id="SSF48371">
    <property type="entry name" value="ARM repeat"/>
    <property type="match status" value="2"/>
</dbReference>
<keyword evidence="7" id="KW-1185">Reference proteome</keyword>
<proteinExistence type="inferred from homology"/>
<dbReference type="InterPro" id="IPR036940">
    <property type="entry name" value="PI3/4_kinase_cat_sf"/>
</dbReference>
<evidence type="ECO:0000259" key="5">
    <source>
        <dbReference type="PROSITE" id="PS51190"/>
    </source>
</evidence>
<feature type="region of interest" description="Disordered" evidence="2">
    <location>
        <begin position="1111"/>
        <end position="1187"/>
    </location>
</feature>
<feature type="compositionally biased region" description="Low complexity" evidence="2">
    <location>
        <begin position="2894"/>
        <end position="2906"/>
    </location>
</feature>
<dbReference type="Pfam" id="PF20206">
    <property type="entry name" value="Tra1_ring"/>
    <property type="match status" value="2"/>
</dbReference>
<feature type="compositionally biased region" description="Pro residues" evidence="2">
    <location>
        <begin position="2878"/>
        <end position="2893"/>
    </location>
</feature>
<feature type="compositionally biased region" description="Low complexity" evidence="2">
    <location>
        <begin position="1329"/>
        <end position="1352"/>
    </location>
</feature>
<dbReference type="InterPro" id="IPR050517">
    <property type="entry name" value="DDR_Repair_Kinase"/>
</dbReference>
<dbReference type="PROSITE" id="PS51190">
    <property type="entry name" value="FATC"/>
    <property type="match status" value="1"/>
</dbReference>
<dbReference type="SMART" id="SM00146">
    <property type="entry name" value="PI3Kc"/>
    <property type="match status" value="1"/>
</dbReference>
<dbReference type="Proteomes" id="UP001491310">
    <property type="component" value="Unassembled WGS sequence"/>
</dbReference>
<dbReference type="SUPFAM" id="SSF56112">
    <property type="entry name" value="Protein kinase-like (PK-like)"/>
    <property type="match status" value="1"/>
</dbReference>
<dbReference type="Pfam" id="PF20175">
    <property type="entry name" value="Tra1_central"/>
    <property type="match status" value="1"/>
</dbReference>
<dbReference type="InterPro" id="IPR014009">
    <property type="entry name" value="PIK_FAT"/>
</dbReference>
<dbReference type="Pfam" id="PF02260">
    <property type="entry name" value="FATC"/>
    <property type="match status" value="1"/>
</dbReference>
<dbReference type="PROSITE" id="PS51189">
    <property type="entry name" value="FAT"/>
    <property type="match status" value="1"/>
</dbReference>
<feature type="region of interest" description="Disordered" evidence="2">
    <location>
        <begin position="3631"/>
        <end position="3730"/>
    </location>
</feature>
<dbReference type="PROSITE" id="PS50290">
    <property type="entry name" value="PI3_4_KINASE_3"/>
    <property type="match status" value="1"/>
</dbReference>
<dbReference type="InterPro" id="IPR011009">
    <property type="entry name" value="Kinase-like_dom_sf"/>
</dbReference>
<evidence type="ECO:0000313" key="7">
    <source>
        <dbReference type="Proteomes" id="UP001491310"/>
    </source>
</evidence>
<feature type="region of interest" description="Disordered" evidence="2">
    <location>
        <begin position="1278"/>
        <end position="1399"/>
    </location>
</feature>
<dbReference type="PANTHER" id="PTHR11139:SF1">
    <property type="entry name" value="TRANSFORMATION_TRANSCRIPTION DOMAIN-ASSOCIATED PROTEIN"/>
    <property type="match status" value="1"/>
</dbReference>
<feature type="region of interest" description="Disordered" evidence="2">
    <location>
        <begin position="2982"/>
        <end position="3014"/>
    </location>
</feature>
<evidence type="ECO:0000259" key="4">
    <source>
        <dbReference type="PROSITE" id="PS51189"/>
    </source>
</evidence>
<feature type="compositionally biased region" description="Low complexity" evidence="2">
    <location>
        <begin position="2783"/>
        <end position="2842"/>
    </location>
</feature>
<feature type="compositionally biased region" description="Low complexity" evidence="2">
    <location>
        <begin position="2243"/>
        <end position="2266"/>
    </location>
</feature>
<dbReference type="SMART" id="SM01343">
    <property type="entry name" value="FATC"/>
    <property type="match status" value="1"/>
</dbReference>
<dbReference type="InterPro" id="IPR046805">
    <property type="entry name" value="Tra1_ring"/>
</dbReference>
<sequence>MTKMLASSDFEGLAQALQAPDAGLEQQLARMTEIRESIELVHTQEYAKFLRHFMAPFLNLLQTVPPSFKDNAEHKLRNVVLEILNRLPHNDLLRPHAVVLMQAALKVFEGVSASYKNYFEPGPEGREMQDIIPTTQSFRIVAETPIQVMFLINLYSRSVNQYVPVLAPLMVIAVSLQGLPAAVQQDNRLKALASDFRNAQVKILSFLTYLLRQFPGVIRPHQESISTSLVRALQACPDSVPMRRELLIATRHVLTTSVRGGFLGELETLLKEETLVGRGRQCQTELRPLAFSMLAELVHHVRSELTFAHLSRVIYLFCRNLHDSSLPVSVECTSVRLLLNLVEVVFARRADLRSAEAHRVLLAGILDAFTSKLSSLHHRLTQLLSYVAEREALQEKAEAEAKANESPAPSADAGSAAQAAASKEGSQGSPPAGAAAATGQAPAGSQGDADVAPEAQQQQAPAEAAKQSPPARAAKATDVARLKVLYIQERSEHDKQVSDAKLILSTLIMGMKTLLYSITNYGNTLPSLSPPGTPQLPSVGLREAEIRLATRTIKRGLPCLQLFGDRGGQEPRVYDRHADIYDSFADMFTVLTNPRDIIEVFSLQMPRFFAAIIENPRLLRVVGTLFASPAIGPPFAQVLLHSVVHDRLATLDDPFSKEGELTLKLLNLFLDALTKFPGHEAVLAPFFHELVSKTLARLHNSTAKEGYLDLLLALFRAISMLRQQGGAVANGVASGEALCALFTGSGVGVATTPLLVPTIDHLTALLEGPRSAPYKSALLELLLIMPCRLSEILSVLGRLMAPLVSALSGNEALVTLSIRTLEYWVDSLNPEFLEPAMLPVIPQLMRALWSHLRPLPYNFSAKALALLGKLGGRNRRFLKDPLELDLKDNPEHGLRLILTFQPSTSFLVPLDRCLALSSQSLLSPTSKQSVHEKHQALRFLHICLASVLNLRSPDDSELPGGSMDKLTSMLFGNQAPPHIEPTPAVTEMGVKTKTQLLAERQVLRQLITSVIAASADKDLQPQGADYTLGVCRHFALLFAAGASAPLPAVASGAETSRTARMSSLKELDPHIFLDALVEVLSEEDADRVNAAVKGVEVFVDTLMLVTGTQNELSKGSGAGEAPAANLDSPAEPMNVDGAPPAQDGADSAAPPEGPTENGAAAADPASQKGSTDKSGSPKRPTVSSTEGSWPAALDELLARVLHCCYGDSWATRIGGLAAVGLLAKKLPVVQLRARLPLCVRALLTVMRGLPEHAISQVQELRATLCGLLNRCLIEGRPLPPPTEVKASSQRAGAEGTSVTEGTSAGDAKDEAAPAGQDTPMTDAKEPEQPADAPATAPDGTAAPAAPAEEAPGGLHRMSSSISAEAVMAASAPEEISPCGSKEEGAGDKAPNAEPLDEGTDRTLAGVVQVVSHELLSPRSSEALRKLADECLKIVCKASGRTSAQLLKPVLEKLSPALEKRRLMPLKHAALQIGNAAAFTYCMQQKPPLLPLSQEVVMVISDAYLLSEMDDASMAAQLAGLQRVSGDTTKVAEQLRSVCLSMLCAAMQWDDFRDSGDLAELRGRIIQIFFKHLTSSNDVAVSMSQEGLAAVIAHQKMPKHLLQTSLRPILVNLAYYNKLKLPLLRGLARLLNLLASWFNVTLGEKLIDHLKKWLEPDKLLAVTHSWEAGQECHIAAAILDLFHLLPPPAVKFLETGERPGLVVLMIELESALAQMPSNTEPTKMWSPYREPLARFLNKYPEEAVAYFLDPTRMANPSYIHRFIDIIRSPLGQPLLNQLAGSSDKLAALLYFPAATPPPPAQEPGAPPQEPAPQAKIDAHFHAVHLIAIVTKLLPEWLPKPIFDMLLRLWKSQERRSRVEDEERLERPQLYESKRLAKALLSYLQRHHDLVGPLFDLLDIFTVRTRVDFSFLKDYYKTTVAQTYSLQEKRQILRHFLEVFQGQSRPQEQLVQAASLLVLPMLEAGYEAGEAIVDDDALTTMVTIMFDPPDDLASAYGEGMKMELLQLATLLIRRAPQQLVQHRKELIKFGWNHLKRDDSAAKYYAFLNVCHFLDAYQAPEKIVLQVFVALLRTCQPDGRRVLVRQALDTLTPALVRRLAPGDAKYPIWVRYTKKVLVEEGHSMPHLIHIWQLIVRHVDLFYSSRTQFMTQMVNGLMKLGLPQNATLENRRLSLDLAGLVVHWEQRRIAESEAAPAPATEAEPLSLKLRREGGSGIPTEIKEEIEAAEEGRPPKQARTEGTPSDGQATPEQQAAQQPAGPEASGAAGAAANAAAEAQVLADVDPALAQARSSSAADEDCKLTPTMQEMVLVFIIRMAFLLGDGHKEAEYQTLHKHTLKLFGDALKLWPNVPVKINFINKLLESNIAHNLDPPPALVTGLKLMKQALVVQPTMFMQMSHQALIYVLEPAFTSPHNTVVTLLCEVLEKLYGEFYVNKSDQPPNIPAQVSEVNQRVHEIMQHHLQQATTPNLPLTPASPAGLLGVCATLRVLATLEAFAPEYVARFTSLLVKLLNRVARDHASPGGLVLDPRSQPLGRSPREGNDLGEPEYGTLTWATLAALKLAANKVLFQADRKKLFLQTLVLLITGNAAKHTDPAILMGILTIVRSWLLHPAYHIAAPNKAPEAISLTEKEAILFLQRLASLARNGWTRGPLQQRWESTFLEMIHSLCTSTNLPQGDGLRVDVFDKVERVFLLGLRASDPAMRRKFFDLYNSAIPVTLYDRLRFIVCSQDWEHLADTFWLKQGLDLVLAVLVEKEPIKLAPNSAQIPALLAQTKQNIFHLKPHQTPAPQQQQQPQPEPAAQTANAAPGGGQPAADGAVPAAAEGDQKPALSAAAWQPAAPDASQPVPKAEPGTDVQVQGEPMDVDPKTEEAGQQTGAAPAGPAPQPVPGQMPPPAAPQAAPAPKAEPGASVAVGAPQNEAAAPQTNGALPGPAGPAVPPAQAGPQLASHASGLGEMGPPPPVPQGLPKTQSGAIQLPTLLSIQSGISNAGGGNSGIQLPSWPQPPGPPADGVEAAERPAEVAVQGIEEPKVPAGPMLREATAALAIPEAVDDLMREHLRFLYKEGSYEVQDMVSTVTEVAHGDAHMACHLWVLVFPIVWATLSEKKEQQIQLAKPIIALLSKEYHLRQAQQRPNVVQALLEGISLSQPQPKIPSELIKFLGKTYNAWHIAIPLLESHVMLFPTETRCFDALAELYGMLNEEDVLFGLWKRRGAAEETRAALSCIQHGVLQPGQDYLLDAIRKAANNQYPPMSADGRGVPSKGEQAQWTKQYLACAAELSQWEVVAEYASVTENYAQMAECLWRLHDWMRLKDIVLPKANVEDTPQSEMIRTYVKLQEGDIIEGDKHTSAGIGKALEKWWQLPEVGVWPQLQQLACFQRLDILETWRLRTPNEWEPLGTWADVLSWRNAIYNVVINAFKNVGDMAPHLHQLGYRDKAWSVNRLAAIARKHDCPEVCKNIIATQYGFNAMEVQEAFVKIREQAQAFLEQPDQLIAGLNLLSGQNLDYFQTPHQAELFRLEGLFHRALNDPEAANRAFSTSLALWPQLAAGWLSWGDFCDSRAIRKNSRQVPLNVWLPWLPQLQTSLQRPEAALVKDLLAQLATTYPQAVYYGLRTILLSLREAAVKAVQEARQAARTSSGAMPATPSLLADQPSASAASTGALPGGGPAASFSSGGAGGAVSGAGQAANGMDTDSTAKEVKSSGNVVDSEATAGEGAKATDGSSPSGQVVKPLEKPPEVVAFEAGKEIMDLLRSKHPHSTGALELMMSEIGTRFVPKAEERLLAVVHALLHRCYKMPFSNNAEVPASLKKELSGVCKACFSNEHMARHGRLMGEYRDQFVRDLDPASPGWPATLGELSGRLKAWRATLQSTVEDSMPPHLRLEDEARNLQEQAFTDVEMPGQYLGGAEVSPESVVFLERIGSNVGIVRRHATSYRRLALHGSDGKTVHFLVQTGQHWSNTSGAADERMMQLLRNMNRLLDKHPQSRRRHLAWHTPIIVPVYPQVRLVEEELSYCSYGEAYEVNCARYGREADMPIAHFKKRCCSPSGNLISDPNGEIRLQAYHEIETRLVTETVFSQYMYKTLPTSNHLWAFKKQFCTQMALSGLLSHMLLIGGRTPYKILFARASGKTFQIDFYPVYDQRGMLERSEPVPFRLTRNLHTFFTPFGIEGVFVSAMAAAAQAVLGANNNLADLLALFFRDDITAWSQRRQQRGGGWRTPQLKQLVDHNIDQCLKRMGHVAPSRPQEGVPTSVQRGAQELVESALNPRNLCRMDPTWHPWF</sequence>
<accession>A0ABR2YHE9</accession>
<feature type="region of interest" description="Disordered" evidence="2">
    <location>
        <begin position="2519"/>
        <end position="2541"/>
    </location>
</feature>
<feature type="domain" description="FAT" evidence="4">
    <location>
        <begin position="3153"/>
        <end position="3614"/>
    </location>
</feature>
<feature type="domain" description="FATC" evidence="5">
    <location>
        <begin position="4242"/>
        <end position="4274"/>
    </location>
</feature>
<comment type="similarity">
    <text evidence="1">Belongs to the PI3/PI4-kinase family. TRA1 subfamily.</text>
</comment>
<reference evidence="6 7" key="1">
    <citation type="journal article" date="2024" name="Nat. Commun.">
        <title>Phylogenomics reveals the evolutionary origins of lichenization in chlorophyte algae.</title>
        <authorList>
            <person name="Puginier C."/>
            <person name="Libourel C."/>
            <person name="Otte J."/>
            <person name="Skaloud P."/>
            <person name="Haon M."/>
            <person name="Grisel S."/>
            <person name="Petersen M."/>
            <person name="Berrin J.G."/>
            <person name="Delaux P.M."/>
            <person name="Dal Grande F."/>
            <person name="Keller J."/>
        </authorList>
    </citation>
    <scope>NUCLEOTIDE SEQUENCE [LARGE SCALE GENOMIC DNA]</scope>
    <source>
        <strain evidence="6 7">SAG 216-7</strain>
    </source>
</reference>
<dbReference type="InterPro" id="IPR016024">
    <property type="entry name" value="ARM-type_fold"/>
</dbReference>
<gene>
    <name evidence="6" type="ORF">WJX75_002556</name>
</gene>
<evidence type="ECO:0000256" key="2">
    <source>
        <dbReference type="SAM" id="MobiDB-lite"/>
    </source>
</evidence>
<comment type="caution">
    <text evidence="6">The sequence shown here is derived from an EMBL/GenBank/DDBJ whole genome shotgun (WGS) entry which is preliminary data.</text>
</comment>
<dbReference type="Pfam" id="PF00454">
    <property type="entry name" value="PI3_PI4_kinase"/>
    <property type="match status" value="1"/>
</dbReference>
<organism evidence="6 7">
    <name type="scientific">Coccomyxa subellipsoidea</name>
    <dbReference type="NCBI Taxonomy" id="248742"/>
    <lineage>
        <taxon>Eukaryota</taxon>
        <taxon>Viridiplantae</taxon>
        <taxon>Chlorophyta</taxon>
        <taxon>core chlorophytes</taxon>
        <taxon>Trebouxiophyceae</taxon>
        <taxon>Trebouxiophyceae incertae sedis</taxon>
        <taxon>Coccomyxaceae</taxon>
        <taxon>Coccomyxa</taxon>
    </lineage>
</organism>
<feature type="compositionally biased region" description="Low complexity" evidence="2">
    <location>
        <begin position="3648"/>
        <end position="3657"/>
    </location>
</feature>
<dbReference type="InterPro" id="IPR046807">
    <property type="entry name" value="Tra1_central"/>
</dbReference>
<evidence type="ECO:0000259" key="3">
    <source>
        <dbReference type="PROSITE" id="PS50290"/>
    </source>
</evidence>
<feature type="domain" description="PI3K/PI4K catalytic" evidence="3">
    <location>
        <begin position="3916"/>
        <end position="4241"/>
    </location>
</feature>
<feature type="compositionally biased region" description="Low complexity" evidence="2">
    <location>
        <begin position="404"/>
        <end position="471"/>
    </location>
</feature>
<dbReference type="CDD" id="cd05163">
    <property type="entry name" value="PIKK_TRRAP"/>
    <property type="match status" value="1"/>
</dbReference>
<dbReference type="PANTHER" id="PTHR11139">
    <property type="entry name" value="ATAXIA TELANGIECTASIA MUTATED ATM -RELATED"/>
    <property type="match status" value="1"/>
</dbReference>
<dbReference type="InterPro" id="IPR000403">
    <property type="entry name" value="PI3/4_kinase_cat_dom"/>
</dbReference>
<dbReference type="Pfam" id="PF02259">
    <property type="entry name" value="FAT"/>
    <property type="match status" value="1"/>
</dbReference>